<feature type="transmembrane region" description="Helical" evidence="10">
    <location>
        <begin position="278"/>
        <end position="299"/>
    </location>
</feature>
<dbReference type="PANTHER" id="PTHR43298:SF2">
    <property type="entry name" value="FMN_FAD EXPORTER YEEO-RELATED"/>
    <property type="match status" value="1"/>
</dbReference>
<feature type="transmembrane region" description="Helical" evidence="10">
    <location>
        <begin position="125"/>
        <end position="149"/>
    </location>
</feature>
<evidence type="ECO:0000256" key="4">
    <source>
        <dbReference type="ARBA" id="ARBA00022475"/>
    </source>
</evidence>
<keyword evidence="7" id="KW-0406">Ion transport</keyword>
<keyword evidence="4" id="KW-1003">Cell membrane</keyword>
<dbReference type="InterPro" id="IPR050222">
    <property type="entry name" value="MATE_MdtK"/>
</dbReference>
<protein>
    <recommendedName>
        <fullName evidence="9">Multidrug-efflux transporter</fullName>
    </recommendedName>
</protein>
<dbReference type="PIRSF" id="PIRSF006603">
    <property type="entry name" value="DinF"/>
    <property type="match status" value="1"/>
</dbReference>
<dbReference type="PANTHER" id="PTHR43298">
    <property type="entry name" value="MULTIDRUG RESISTANCE PROTEIN NORM-RELATED"/>
    <property type="match status" value="1"/>
</dbReference>
<evidence type="ECO:0000256" key="10">
    <source>
        <dbReference type="SAM" id="Phobius"/>
    </source>
</evidence>
<feature type="transmembrane region" description="Helical" evidence="10">
    <location>
        <begin position="391"/>
        <end position="411"/>
    </location>
</feature>
<dbReference type="Pfam" id="PF01554">
    <property type="entry name" value="MatE"/>
    <property type="match status" value="2"/>
</dbReference>
<dbReference type="CDD" id="cd13131">
    <property type="entry name" value="MATE_NorM_like"/>
    <property type="match status" value="1"/>
</dbReference>
<evidence type="ECO:0000256" key="7">
    <source>
        <dbReference type="ARBA" id="ARBA00023065"/>
    </source>
</evidence>
<keyword evidence="2" id="KW-0813">Transport</keyword>
<evidence type="ECO:0000256" key="9">
    <source>
        <dbReference type="ARBA" id="ARBA00031636"/>
    </source>
</evidence>
<dbReference type="InterPro" id="IPR002528">
    <property type="entry name" value="MATE_fam"/>
</dbReference>
<keyword evidence="3" id="KW-0050">Antiport</keyword>
<keyword evidence="6 10" id="KW-1133">Transmembrane helix</keyword>
<feature type="transmembrane region" description="Helical" evidence="10">
    <location>
        <begin position="417"/>
        <end position="436"/>
    </location>
</feature>
<dbReference type="RefSeq" id="WP_377063067.1">
    <property type="nucleotide sequence ID" value="NZ_JBHSJJ010000003.1"/>
</dbReference>
<comment type="subcellular location">
    <subcellularLocation>
        <location evidence="1">Cell membrane</location>
        <topology evidence="1">Multi-pass membrane protein</topology>
    </subcellularLocation>
</comment>
<evidence type="ECO:0000313" key="11">
    <source>
        <dbReference type="EMBL" id="MFC4871523.1"/>
    </source>
</evidence>
<feature type="transmembrane region" description="Helical" evidence="10">
    <location>
        <begin position="320"/>
        <end position="338"/>
    </location>
</feature>
<evidence type="ECO:0000256" key="5">
    <source>
        <dbReference type="ARBA" id="ARBA00022692"/>
    </source>
</evidence>
<organism evidence="11 12">
    <name type="scientific">Negadavirga shengliensis</name>
    <dbReference type="NCBI Taxonomy" id="1389218"/>
    <lineage>
        <taxon>Bacteria</taxon>
        <taxon>Pseudomonadati</taxon>
        <taxon>Bacteroidota</taxon>
        <taxon>Cytophagia</taxon>
        <taxon>Cytophagales</taxon>
        <taxon>Cyclobacteriaceae</taxon>
        <taxon>Negadavirga</taxon>
    </lineage>
</organism>
<dbReference type="NCBIfam" id="TIGR00797">
    <property type="entry name" value="matE"/>
    <property type="match status" value="1"/>
</dbReference>
<evidence type="ECO:0000256" key="8">
    <source>
        <dbReference type="ARBA" id="ARBA00023136"/>
    </source>
</evidence>
<proteinExistence type="predicted"/>
<feature type="transmembrane region" description="Helical" evidence="10">
    <location>
        <begin position="90"/>
        <end position="113"/>
    </location>
</feature>
<name>A0ABV9SZ40_9BACT</name>
<keyword evidence="12" id="KW-1185">Reference proteome</keyword>
<accession>A0ABV9SZ40</accession>
<comment type="caution">
    <text evidence="11">The sequence shown here is derived from an EMBL/GenBank/DDBJ whole genome shotgun (WGS) entry which is preliminary data.</text>
</comment>
<feature type="transmembrane region" description="Helical" evidence="10">
    <location>
        <begin position="56"/>
        <end position="78"/>
    </location>
</feature>
<dbReference type="EMBL" id="JBHSJJ010000003">
    <property type="protein sequence ID" value="MFC4871523.1"/>
    <property type="molecule type" value="Genomic_DNA"/>
</dbReference>
<dbReference type="InterPro" id="IPR048279">
    <property type="entry name" value="MdtK-like"/>
</dbReference>
<reference evidence="12" key="1">
    <citation type="journal article" date="2019" name="Int. J. Syst. Evol. Microbiol.">
        <title>The Global Catalogue of Microorganisms (GCM) 10K type strain sequencing project: providing services to taxonomists for standard genome sequencing and annotation.</title>
        <authorList>
            <consortium name="The Broad Institute Genomics Platform"/>
            <consortium name="The Broad Institute Genome Sequencing Center for Infectious Disease"/>
            <person name="Wu L."/>
            <person name="Ma J."/>
        </authorList>
    </citation>
    <scope>NUCLEOTIDE SEQUENCE [LARGE SCALE GENOMIC DNA]</scope>
    <source>
        <strain evidence="12">CGMCC 4.7466</strain>
    </source>
</reference>
<evidence type="ECO:0000256" key="6">
    <source>
        <dbReference type="ARBA" id="ARBA00022989"/>
    </source>
</evidence>
<sequence length="464" mass="50660">MKFLSGFKNNFGITFRLAYPVMLSQLGQVMVGVADNIMVGRLGAEPLAAASLANSIFFLILMFGIGISMAITPMVAAADGEGKKNRIGRLLSHGFVINAVASVLLFLVIVLLSPGLAFLDQPGEVVVLATPYLLIITFSLVPFMFFQTFKQFTEGLSQTKQAMYITVVCNLLNIGLNWLLIYGNWGFPELGLNGAGWATLISRVLMAIAIYVYVNGSARYRKYVAVFQVKNLSWPLISKMLRIGIPTGMQFVFEVGAFSAAAIMMGWIGVNALASHQIAINLASISYMMASGLSAAAMVRVGNQLGRRDIGMLRQVGFSIFGMVVAFMMFFAVIFIVWRNYLPILYINDTEVVEMAASLLVIAGLFQLSDGVQVVGLGALRGLSDVKVPTFVTMVAYWVVGLPLGYVLAFWLDLEALGVWIGLLIGLTLTAVMLLLRFHSLSLKLLVKYKDKTADQLTNTEQFL</sequence>
<keyword evidence="8 10" id="KW-0472">Membrane</keyword>
<gene>
    <name evidence="11" type="ORF">ACFPFU_07480</name>
</gene>
<keyword evidence="5 10" id="KW-0812">Transmembrane</keyword>
<feature type="transmembrane region" description="Helical" evidence="10">
    <location>
        <begin position="161"/>
        <end position="182"/>
    </location>
</feature>
<evidence type="ECO:0000313" key="12">
    <source>
        <dbReference type="Proteomes" id="UP001595818"/>
    </source>
</evidence>
<evidence type="ECO:0000256" key="3">
    <source>
        <dbReference type="ARBA" id="ARBA00022449"/>
    </source>
</evidence>
<feature type="transmembrane region" description="Helical" evidence="10">
    <location>
        <begin position="251"/>
        <end position="272"/>
    </location>
</feature>
<feature type="transmembrane region" description="Helical" evidence="10">
    <location>
        <begin position="194"/>
        <end position="214"/>
    </location>
</feature>
<evidence type="ECO:0000256" key="2">
    <source>
        <dbReference type="ARBA" id="ARBA00022448"/>
    </source>
</evidence>
<evidence type="ECO:0000256" key="1">
    <source>
        <dbReference type="ARBA" id="ARBA00004651"/>
    </source>
</evidence>
<dbReference type="Proteomes" id="UP001595818">
    <property type="component" value="Unassembled WGS sequence"/>
</dbReference>